<accession>A0A4U8UV00</accession>
<keyword evidence="1" id="KW-0732">Signal</keyword>
<dbReference type="EMBL" id="AZBU02000001">
    <property type="protein sequence ID" value="TMS36784.1"/>
    <property type="molecule type" value="Genomic_DNA"/>
</dbReference>
<dbReference type="Proteomes" id="UP000298663">
    <property type="component" value="Unassembled WGS sequence"/>
</dbReference>
<keyword evidence="3" id="KW-1185">Reference proteome</keyword>
<reference evidence="2 3" key="2">
    <citation type="journal article" date="2019" name="G3 (Bethesda)">
        <title>Hybrid Assembly of the Genome of the Entomopathogenic Nematode Steinernema carpocapsae Identifies the X-Chromosome.</title>
        <authorList>
            <person name="Serra L."/>
            <person name="Macchietto M."/>
            <person name="Macias-Munoz A."/>
            <person name="McGill C.J."/>
            <person name="Rodriguez I.M."/>
            <person name="Rodriguez B."/>
            <person name="Murad R."/>
            <person name="Mortazavi A."/>
        </authorList>
    </citation>
    <scope>NUCLEOTIDE SEQUENCE [LARGE SCALE GENOMIC DNA]</scope>
    <source>
        <strain evidence="2 3">ALL</strain>
    </source>
</reference>
<evidence type="ECO:0000256" key="1">
    <source>
        <dbReference type="SAM" id="SignalP"/>
    </source>
</evidence>
<feature type="chain" id="PRO_5020634414" evidence="1">
    <location>
        <begin position="22"/>
        <end position="125"/>
    </location>
</feature>
<name>A0A4U8UV00_STECR</name>
<feature type="signal peptide" evidence="1">
    <location>
        <begin position="1"/>
        <end position="21"/>
    </location>
</feature>
<organism evidence="2 3">
    <name type="scientific">Steinernema carpocapsae</name>
    <name type="common">Entomopathogenic nematode</name>
    <dbReference type="NCBI Taxonomy" id="34508"/>
    <lineage>
        <taxon>Eukaryota</taxon>
        <taxon>Metazoa</taxon>
        <taxon>Ecdysozoa</taxon>
        <taxon>Nematoda</taxon>
        <taxon>Chromadorea</taxon>
        <taxon>Rhabditida</taxon>
        <taxon>Tylenchina</taxon>
        <taxon>Panagrolaimomorpha</taxon>
        <taxon>Strongyloidoidea</taxon>
        <taxon>Steinernematidae</taxon>
        <taxon>Steinernema</taxon>
    </lineage>
</organism>
<comment type="caution">
    <text evidence="2">The sequence shown here is derived from an EMBL/GenBank/DDBJ whole genome shotgun (WGS) entry which is preliminary data.</text>
</comment>
<proteinExistence type="predicted"/>
<dbReference type="AlphaFoldDB" id="A0A4U8UV00"/>
<reference evidence="2 3" key="1">
    <citation type="journal article" date="2015" name="Genome Biol.">
        <title>Comparative genomics of Steinernema reveals deeply conserved gene regulatory networks.</title>
        <authorList>
            <person name="Dillman A.R."/>
            <person name="Macchietto M."/>
            <person name="Porter C.F."/>
            <person name="Rogers A."/>
            <person name="Williams B."/>
            <person name="Antoshechkin I."/>
            <person name="Lee M.M."/>
            <person name="Goodwin Z."/>
            <person name="Lu X."/>
            <person name="Lewis E.E."/>
            <person name="Goodrich-Blair H."/>
            <person name="Stock S.P."/>
            <person name="Adams B.J."/>
            <person name="Sternberg P.W."/>
            <person name="Mortazavi A."/>
        </authorList>
    </citation>
    <scope>NUCLEOTIDE SEQUENCE [LARGE SCALE GENOMIC DNA]</scope>
    <source>
        <strain evidence="2 3">ALL</strain>
    </source>
</reference>
<evidence type="ECO:0000313" key="3">
    <source>
        <dbReference type="Proteomes" id="UP000298663"/>
    </source>
</evidence>
<sequence length="125" mass="14450">MSSARFLGALCVTVLTVLVLASPSEPCFKPCEREYAQQPKRSAWKEVTELGEDRPALKRKLAASSRFWVGKRAAEKSGKDVSEKLAKSLRFWGKRSEGMDQQYQQFVESWPWKHYNPYMEAFWPT</sequence>
<protein>
    <submittedName>
        <fullName evidence="2">Uncharacterized protein</fullName>
    </submittedName>
</protein>
<gene>
    <name evidence="2" type="ORF">L596_003866</name>
</gene>
<dbReference type="OrthoDB" id="10567759at2759"/>
<evidence type="ECO:0000313" key="2">
    <source>
        <dbReference type="EMBL" id="TMS36784.1"/>
    </source>
</evidence>